<dbReference type="AlphaFoldDB" id="A0A7X0MI67"/>
<evidence type="ECO:0008006" key="3">
    <source>
        <dbReference type="Google" id="ProtNLM"/>
    </source>
</evidence>
<dbReference type="InterPro" id="IPR017938">
    <property type="entry name" value="Riboflavin_synthase-like_b-brl"/>
</dbReference>
<dbReference type="Proteomes" id="UP000521017">
    <property type="component" value="Unassembled WGS sequence"/>
</dbReference>
<gene>
    <name evidence="1" type="ORF">HDF25_001993</name>
</gene>
<dbReference type="SUPFAM" id="SSF63380">
    <property type="entry name" value="Riboflavin synthase domain-like"/>
    <property type="match status" value="1"/>
</dbReference>
<sequence length="232" mass="26246">MEISIINKIRKRTDRFVESQLLKIGRVLDVRVWETGNIIEVDLHLPMANIKRWTRVPFIKFRVSELCFQDYTPFGWDDETGTCSILIDTSDSGAGSRWANSLRTGDQVYYLKIEHQAQPPHLTDMVVGLADASSLGYLLALQYLTLPGSRFDGAVLLDSPGAGQLFKDYFDSPVTILANYNEMADWLMMEGFCTTHTSFYLSGTHSLVKPLHKALKILGHTKIHIYESDLSL</sequence>
<dbReference type="EMBL" id="JACHCC010000005">
    <property type="protein sequence ID" value="MBB6499849.1"/>
    <property type="molecule type" value="Genomic_DNA"/>
</dbReference>
<name>A0A7X0MI67_9SPHI</name>
<dbReference type="RefSeq" id="WP_184624578.1">
    <property type="nucleotide sequence ID" value="NZ_JACHCC010000005.1"/>
</dbReference>
<protein>
    <recommendedName>
        <fullName evidence="3">FAD-binding FR-type domain-containing protein</fullName>
    </recommendedName>
</protein>
<comment type="caution">
    <text evidence="1">The sequence shown here is derived from an EMBL/GenBank/DDBJ whole genome shotgun (WGS) entry which is preliminary data.</text>
</comment>
<proteinExistence type="predicted"/>
<accession>A0A7X0MI67</accession>
<reference evidence="1 2" key="1">
    <citation type="submission" date="2020-08" db="EMBL/GenBank/DDBJ databases">
        <title>Genomic Encyclopedia of Type Strains, Phase IV (KMG-V): Genome sequencing to study the core and pangenomes of soil and plant-associated prokaryotes.</title>
        <authorList>
            <person name="Whitman W."/>
        </authorList>
    </citation>
    <scope>NUCLEOTIDE SEQUENCE [LARGE SCALE GENOMIC DNA]</scope>
    <source>
        <strain evidence="1 2">M2T3</strain>
    </source>
</reference>
<evidence type="ECO:0000313" key="2">
    <source>
        <dbReference type="Proteomes" id="UP000521017"/>
    </source>
</evidence>
<organism evidence="1 2">
    <name type="scientific">Pedobacter cryoconitis</name>
    <dbReference type="NCBI Taxonomy" id="188932"/>
    <lineage>
        <taxon>Bacteria</taxon>
        <taxon>Pseudomonadati</taxon>
        <taxon>Bacteroidota</taxon>
        <taxon>Sphingobacteriia</taxon>
        <taxon>Sphingobacteriales</taxon>
        <taxon>Sphingobacteriaceae</taxon>
        <taxon>Pedobacter</taxon>
    </lineage>
</organism>
<evidence type="ECO:0000313" key="1">
    <source>
        <dbReference type="EMBL" id="MBB6499849.1"/>
    </source>
</evidence>